<dbReference type="Proteomes" id="UP001597079">
    <property type="component" value="Unassembled WGS sequence"/>
</dbReference>
<dbReference type="RefSeq" id="WP_377942745.1">
    <property type="nucleotide sequence ID" value="NZ_JBHUCX010000023.1"/>
</dbReference>
<name>A0ABW4JGQ9_9BACL</name>
<keyword evidence="2" id="KW-1185">Reference proteome</keyword>
<proteinExistence type="predicted"/>
<accession>A0ABW4JGQ9</accession>
<comment type="caution">
    <text evidence="1">The sequence shown here is derived from an EMBL/GenBank/DDBJ whole genome shotgun (WGS) entry which is preliminary data.</text>
</comment>
<evidence type="ECO:0000313" key="2">
    <source>
        <dbReference type="Proteomes" id="UP001597079"/>
    </source>
</evidence>
<protein>
    <submittedName>
        <fullName evidence="1">Uncharacterized protein</fullName>
    </submittedName>
</protein>
<reference evidence="2" key="1">
    <citation type="journal article" date="2019" name="Int. J. Syst. Evol. Microbiol.">
        <title>The Global Catalogue of Microorganisms (GCM) 10K type strain sequencing project: providing services to taxonomists for standard genome sequencing and annotation.</title>
        <authorList>
            <consortium name="The Broad Institute Genomics Platform"/>
            <consortium name="The Broad Institute Genome Sequencing Center for Infectious Disease"/>
            <person name="Wu L."/>
            <person name="Ma J."/>
        </authorList>
    </citation>
    <scope>NUCLEOTIDE SEQUENCE [LARGE SCALE GENOMIC DNA]</scope>
    <source>
        <strain evidence="2">CGMCC 1.12286</strain>
    </source>
</reference>
<organism evidence="1 2">
    <name type="scientific">Alicyclobacillus fodiniaquatilis</name>
    <dbReference type="NCBI Taxonomy" id="1661150"/>
    <lineage>
        <taxon>Bacteria</taxon>
        <taxon>Bacillati</taxon>
        <taxon>Bacillota</taxon>
        <taxon>Bacilli</taxon>
        <taxon>Bacillales</taxon>
        <taxon>Alicyclobacillaceae</taxon>
        <taxon>Alicyclobacillus</taxon>
    </lineage>
</organism>
<gene>
    <name evidence="1" type="ORF">ACFSB2_09185</name>
</gene>
<dbReference type="EMBL" id="JBHUCX010000023">
    <property type="protein sequence ID" value="MFD1674871.1"/>
    <property type="molecule type" value="Genomic_DNA"/>
</dbReference>
<evidence type="ECO:0000313" key="1">
    <source>
        <dbReference type="EMBL" id="MFD1674871.1"/>
    </source>
</evidence>
<sequence length="394" mass="46345">MQATEERERVTKKRRVFADERMKDAEWIAVMQGLIEHLYNIRVATTEQLFQMIPEDSKANWLIKKHTQKWNLRRKIEQFSNIRKSRMKLNLYSPDKDVWYDAPNCIVNTLDRTTVLEYENKVGYDYYLANDKAESSPNRDQRNRYVLLTELYIQMAKCGMEYLMQWIPNVAFKRLFDQIKYRNEEPHDPGLLGGLIYKKDNDELQLVGLSVFTSTSRVYKKYMEWVIAKGNEGLYEPVVFVQKSFQKEAMQKCLHDHHNNAWIMSYEWAVKNPVSLIDAIRFMGRRTILQILEPYRINGGHIEEVAGVAPTFRWKVTKQDGKEVYIDTTLGRPIGTIVKLAIEISSLGGPEHIVWCTTKEEKEFWESVSKEASTDIKYYVMDETILSNVRLPLD</sequence>